<evidence type="ECO:0000256" key="10">
    <source>
        <dbReference type="ARBA" id="ARBA00023128"/>
    </source>
</evidence>
<evidence type="ECO:0000256" key="11">
    <source>
        <dbReference type="ARBA" id="ARBA00023315"/>
    </source>
</evidence>
<dbReference type="InterPro" id="IPR020617">
    <property type="entry name" value="Thiolase_C"/>
</dbReference>
<organism evidence="14 15">
    <name type="scientific">Ancylostoma ceylanicum</name>
    <dbReference type="NCBI Taxonomy" id="53326"/>
    <lineage>
        <taxon>Eukaryota</taxon>
        <taxon>Metazoa</taxon>
        <taxon>Ecdysozoa</taxon>
        <taxon>Nematoda</taxon>
        <taxon>Chromadorea</taxon>
        <taxon>Rhabditida</taxon>
        <taxon>Rhabditina</taxon>
        <taxon>Rhabditomorpha</taxon>
        <taxon>Strongyloidea</taxon>
        <taxon>Ancylostomatidae</taxon>
        <taxon>Ancylostomatinae</taxon>
        <taxon>Ancylostoma</taxon>
    </lineage>
</organism>
<comment type="subcellular location">
    <subcellularLocation>
        <location evidence="1">Mitochondrion</location>
    </subcellularLocation>
</comment>
<keyword evidence="10" id="KW-0496">Mitochondrion</keyword>
<dbReference type="Pfam" id="PF00108">
    <property type="entry name" value="Thiolase_N"/>
    <property type="match status" value="2"/>
</dbReference>
<feature type="domain" description="Thiolase N-terminal" evidence="12">
    <location>
        <begin position="394"/>
        <end position="613"/>
    </location>
</feature>
<keyword evidence="11" id="KW-0012">Acyltransferase</keyword>
<comment type="pathway">
    <text evidence="2">Lipid metabolism.</text>
</comment>
<dbReference type="Gene3D" id="3.40.47.10">
    <property type="match status" value="2"/>
</dbReference>
<dbReference type="InterPro" id="IPR002155">
    <property type="entry name" value="Thiolase"/>
</dbReference>
<reference evidence="14 15" key="1">
    <citation type="submission" date="2013-05" db="EMBL/GenBank/DDBJ databases">
        <title>Draft genome of the parasitic nematode Anyclostoma ceylanicum.</title>
        <authorList>
            <person name="Mitreva M."/>
        </authorList>
    </citation>
    <scope>NUCLEOTIDE SEQUENCE [LARGE SCALE GENOMIC DNA]</scope>
</reference>
<dbReference type="GO" id="GO:0046872">
    <property type="term" value="F:metal ion binding"/>
    <property type="evidence" value="ECO:0007669"/>
    <property type="project" value="UniProtKB-KW"/>
</dbReference>
<dbReference type="NCBIfam" id="TIGR01930">
    <property type="entry name" value="AcCoA-C-Actrans"/>
    <property type="match status" value="2"/>
</dbReference>
<dbReference type="PROSITE" id="PS00098">
    <property type="entry name" value="THIOLASE_1"/>
    <property type="match status" value="2"/>
</dbReference>
<dbReference type="InterPro" id="IPR020615">
    <property type="entry name" value="Thiolase_acyl_enz_int_AS"/>
</dbReference>
<dbReference type="Pfam" id="PF02803">
    <property type="entry name" value="Thiolase_C"/>
    <property type="match status" value="1"/>
</dbReference>
<dbReference type="EMBL" id="KE124789">
    <property type="protein sequence ID" value="EPB79764.1"/>
    <property type="molecule type" value="Genomic_DNA"/>
</dbReference>
<keyword evidence="7" id="KW-0479">Metal-binding</keyword>
<accession>A0A0D6M6L1</accession>
<dbReference type="EC" id="2.3.1.9" evidence="5"/>
<dbReference type="Proteomes" id="UP000054495">
    <property type="component" value="Unassembled WGS sequence"/>
</dbReference>
<evidence type="ECO:0000259" key="13">
    <source>
        <dbReference type="Pfam" id="PF02803"/>
    </source>
</evidence>
<dbReference type="InterPro" id="IPR020610">
    <property type="entry name" value="Thiolase_AS"/>
</dbReference>
<gene>
    <name evidence="14" type="ORF">ANCCEY_01138</name>
</gene>
<dbReference type="GO" id="GO:0003985">
    <property type="term" value="F:acetyl-CoA C-acetyltransferase activity"/>
    <property type="evidence" value="ECO:0007669"/>
    <property type="project" value="UniProtKB-EC"/>
</dbReference>
<keyword evidence="6" id="KW-0808">Transferase</keyword>
<evidence type="ECO:0000256" key="5">
    <source>
        <dbReference type="ARBA" id="ARBA00012705"/>
    </source>
</evidence>
<protein>
    <recommendedName>
        <fullName evidence="5">acetyl-CoA C-acetyltransferase</fullName>
        <ecNumber evidence="5">2.3.1.9</ecNumber>
    </recommendedName>
</protein>
<evidence type="ECO:0000256" key="7">
    <source>
        <dbReference type="ARBA" id="ARBA00022723"/>
    </source>
</evidence>
<dbReference type="InterPro" id="IPR016039">
    <property type="entry name" value="Thiolase-like"/>
</dbReference>
<evidence type="ECO:0000256" key="6">
    <source>
        <dbReference type="ARBA" id="ARBA00022679"/>
    </source>
</evidence>
<dbReference type="GO" id="GO:0005739">
    <property type="term" value="C:mitochondrion"/>
    <property type="evidence" value="ECO:0007669"/>
    <property type="project" value="UniProtKB-SubCell"/>
</dbReference>
<evidence type="ECO:0000256" key="3">
    <source>
        <dbReference type="ARBA" id="ARBA00010982"/>
    </source>
</evidence>
<evidence type="ECO:0000256" key="9">
    <source>
        <dbReference type="ARBA" id="ARBA00022958"/>
    </source>
</evidence>
<name>A0A0D6M6L1_9BILA</name>
<evidence type="ECO:0000313" key="14">
    <source>
        <dbReference type="EMBL" id="EPB79764.1"/>
    </source>
</evidence>
<evidence type="ECO:0000256" key="1">
    <source>
        <dbReference type="ARBA" id="ARBA00004173"/>
    </source>
</evidence>
<comment type="similarity">
    <text evidence="3">Belongs to the thiolase-like superfamily. Thiolase family.</text>
</comment>
<dbReference type="FunFam" id="3.40.47.10:FF:000007">
    <property type="entry name" value="acetyl-CoA acetyltransferase, mitochondrial"/>
    <property type="match status" value="1"/>
</dbReference>
<dbReference type="SUPFAM" id="SSF53901">
    <property type="entry name" value="Thiolase-like"/>
    <property type="match status" value="4"/>
</dbReference>
<dbReference type="AlphaFoldDB" id="A0A0D6M6L1"/>
<evidence type="ECO:0000256" key="4">
    <source>
        <dbReference type="ARBA" id="ARBA00011881"/>
    </source>
</evidence>
<dbReference type="PANTHER" id="PTHR18919:SF156">
    <property type="entry name" value="ACETYL-COA ACETYLTRANSFERASE, MITOCHONDRIAL"/>
    <property type="match status" value="1"/>
</dbReference>
<dbReference type="GO" id="GO:0006635">
    <property type="term" value="P:fatty acid beta-oxidation"/>
    <property type="evidence" value="ECO:0007669"/>
    <property type="project" value="TreeGrafter"/>
</dbReference>
<keyword evidence="15" id="KW-1185">Reference proteome</keyword>
<evidence type="ECO:0000313" key="15">
    <source>
        <dbReference type="Proteomes" id="UP000054495"/>
    </source>
</evidence>
<feature type="domain" description="Thiolase C-terminal" evidence="13">
    <location>
        <begin position="622"/>
        <end position="740"/>
    </location>
</feature>
<keyword evidence="8" id="KW-0809">Transit peptide</keyword>
<dbReference type="InterPro" id="IPR020613">
    <property type="entry name" value="Thiolase_CS"/>
</dbReference>
<dbReference type="PROSITE" id="PS00099">
    <property type="entry name" value="THIOLASE_3"/>
    <property type="match status" value="1"/>
</dbReference>
<proteinExistence type="inferred from homology"/>
<sequence>MLGRTHFVASRKLSLSAAIKNKEVFIVGAARTPIGSFRSQLASVSAPELGSVAIKAAVERSGVKSADVQEVFMGQVCQANVGQAPARQAALGAGLSTSTVVTTVNKVCSSGLKAIMLAAQQIQTGSQNIVIGGGMESMSQVPFYLNRGDTTYGGMQLIDGIVKDGLTDAYDKCHMGNCGEKTARELVISREMQDEYAIGSYKKAAAAWKNGIMAAEVVPVSVKTRKGTSVVDTDEEFTKVNFDKMKQLKTVFQKDGTVTAGNASTLNDGAAAVLLASEAAVKEHNLKPIAKVLTYADAATNPLDFALAPPLLVPKMLQATGLKMTEIDQWEVNEAFSVVVLAFMKQVGCDPEKVNPHGGAVSIGHPIGMSGARLITHLVHTLKSGQKGLAAICNGVPCDEIEETFVGCVLSANCGQNVARQVAISVGVPKSSQAVTVNKVCSSSMKALAFAHMSIKAGYRKKVLIAGCENMSQVPFYLSRSEIPYGGTAIIDGLVRDGLEDPTLKLPMGICAEKSVKDYDISRASQDEFAIQSYKKASLAWKDGLFAEEVVPVTIKLKKGTEIVVSEDEEYKKLVEAKVSTLNPVFVKDGSGTITAANASSLNDGAAAAVVVRGDQIPEGATPLAEVVAFSEAGGEPVDFTVAPVWAVQKLLKQANMSANEIALWEINEAFSVTALAFIKELNLDPSTVNVKGGAVALGHPLGMSGLRIVLSLAYSLPSGAFGVAAICNGGGEAMAVLIRKP</sequence>
<keyword evidence="9" id="KW-0630">Potassium</keyword>
<dbReference type="InterPro" id="IPR020616">
    <property type="entry name" value="Thiolase_N"/>
</dbReference>
<feature type="domain" description="Thiolase N-terminal" evidence="12">
    <location>
        <begin position="24"/>
        <end position="278"/>
    </location>
</feature>
<dbReference type="PANTHER" id="PTHR18919">
    <property type="entry name" value="ACETYL-COA C-ACYLTRANSFERASE"/>
    <property type="match status" value="1"/>
</dbReference>
<comment type="subunit">
    <text evidence="4">Homotetramer.</text>
</comment>
<evidence type="ECO:0000256" key="8">
    <source>
        <dbReference type="ARBA" id="ARBA00022946"/>
    </source>
</evidence>
<dbReference type="PROSITE" id="PS00737">
    <property type="entry name" value="THIOLASE_2"/>
    <property type="match status" value="2"/>
</dbReference>
<dbReference type="CDD" id="cd00751">
    <property type="entry name" value="thiolase"/>
    <property type="match status" value="2"/>
</dbReference>
<evidence type="ECO:0000256" key="2">
    <source>
        <dbReference type="ARBA" id="ARBA00005189"/>
    </source>
</evidence>
<evidence type="ECO:0000259" key="12">
    <source>
        <dbReference type="Pfam" id="PF00108"/>
    </source>
</evidence>